<dbReference type="InterPro" id="IPR010774">
    <property type="entry name" value="YbcO"/>
</dbReference>
<proteinExistence type="predicted"/>
<comment type="caution">
    <text evidence="1">The sequence shown here is derived from an EMBL/GenBank/DDBJ whole genome shotgun (WGS) entry which is preliminary data.</text>
</comment>
<dbReference type="RefSeq" id="WP_100136726.1">
    <property type="nucleotide sequence ID" value="NZ_MEIS01000055.1"/>
</dbReference>
<evidence type="ECO:0008006" key="3">
    <source>
        <dbReference type="Google" id="ProtNLM"/>
    </source>
</evidence>
<name>A0A2N9Y0R5_9NEIS</name>
<dbReference type="EMBL" id="MEIS01000055">
    <property type="protein sequence ID" value="PIT58362.1"/>
    <property type="molecule type" value="Genomic_DNA"/>
</dbReference>
<evidence type="ECO:0000313" key="1">
    <source>
        <dbReference type="EMBL" id="PIT58362.1"/>
    </source>
</evidence>
<reference evidence="1 2" key="1">
    <citation type="journal article" date="2017" name="MBio">
        <title>Type VI secretion-mediated competition in the bee gut microbiome.</title>
        <authorList>
            <person name="Steele M.I."/>
            <person name="Kwong W.K."/>
            <person name="Powell J.E."/>
            <person name="Whiteley M."/>
            <person name="Moran N.A."/>
        </authorList>
    </citation>
    <scope>NUCLEOTIDE SEQUENCE [LARGE SCALE GENOMIC DNA]</scope>
    <source>
        <strain evidence="1 2">Nev3CBA3</strain>
    </source>
</reference>
<protein>
    <recommendedName>
        <fullName evidence="3">Phage protein</fullName>
    </recommendedName>
</protein>
<dbReference type="Gene3D" id="3.30.50.20">
    <property type="entry name" value="prophage-derive protein ybcO"/>
    <property type="match status" value="1"/>
</dbReference>
<gene>
    <name evidence="1" type="ORF">BHC49_01785</name>
</gene>
<sequence>MSKITKSAKGQQCQVRLPGICNNNPETVVLAHYRMDGMCGMGIKPNDVLGAYACSACHDEVDRRTRILDAQEARLYHAEGVFRTQSLLLDQHLIQVA</sequence>
<dbReference type="Pfam" id="PF07102">
    <property type="entry name" value="YbcO"/>
    <property type="match status" value="1"/>
</dbReference>
<dbReference type="AlphaFoldDB" id="A0A2N9Y0R5"/>
<accession>A0A2N9Y0R5</accession>
<organism evidence="1 2">
    <name type="scientific">Snodgrassella alvi</name>
    <dbReference type="NCBI Taxonomy" id="1196083"/>
    <lineage>
        <taxon>Bacteria</taxon>
        <taxon>Pseudomonadati</taxon>
        <taxon>Pseudomonadota</taxon>
        <taxon>Betaproteobacteria</taxon>
        <taxon>Neisseriales</taxon>
        <taxon>Neisseriaceae</taxon>
        <taxon>Snodgrassella</taxon>
    </lineage>
</organism>
<evidence type="ECO:0000313" key="2">
    <source>
        <dbReference type="Proteomes" id="UP000229434"/>
    </source>
</evidence>
<dbReference type="Proteomes" id="UP000229434">
    <property type="component" value="Unassembled WGS sequence"/>
</dbReference>